<dbReference type="AlphaFoldDB" id="A0A454XKC8"/>
<accession>A0A454XKC8</accession>
<reference evidence="2" key="1">
    <citation type="journal article" date="2008" name="Nat. Genet.">
        <title>The Pristionchus pacificus genome provides a unique perspective on nematode lifestyle and parasitism.</title>
        <authorList>
            <person name="Dieterich C."/>
            <person name="Clifton S.W."/>
            <person name="Schuster L.N."/>
            <person name="Chinwalla A."/>
            <person name="Delehaunty K."/>
            <person name="Dinkelacker I."/>
            <person name="Fulton L."/>
            <person name="Fulton R."/>
            <person name="Godfrey J."/>
            <person name="Minx P."/>
            <person name="Mitreva M."/>
            <person name="Roeseler W."/>
            <person name="Tian H."/>
            <person name="Witte H."/>
            <person name="Yang S.P."/>
            <person name="Wilson R.K."/>
            <person name="Sommer R.J."/>
        </authorList>
    </citation>
    <scope>NUCLEOTIDE SEQUENCE [LARGE SCALE GENOMIC DNA]</scope>
    <source>
        <strain evidence="2">PS312</strain>
    </source>
</reference>
<name>A0A454XKC8_PRIPA</name>
<organism evidence="1 2">
    <name type="scientific">Pristionchus pacificus</name>
    <name type="common">Parasitic nematode worm</name>
    <dbReference type="NCBI Taxonomy" id="54126"/>
    <lineage>
        <taxon>Eukaryota</taxon>
        <taxon>Metazoa</taxon>
        <taxon>Ecdysozoa</taxon>
        <taxon>Nematoda</taxon>
        <taxon>Chromadorea</taxon>
        <taxon>Rhabditida</taxon>
        <taxon>Rhabditina</taxon>
        <taxon>Diplogasteromorpha</taxon>
        <taxon>Diplogasteroidea</taxon>
        <taxon>Neodiplogasteridae</taxon>
        <taxon>Pristionchus</taxon>
    </lineage>
</organism>
<proteinExistence type="predicted"/>
<gene>
    <name evidence="1" type="primary">WBGene00091220</name>
</gene>
<accession>A0A8R1U437</accession>
<dbReference type="PANTHER" id="PTHR47521:SF18">
    <property type="entry name" value="G PROTEIN-COUPLED RECEPTOR-RELATED"/>
    <property type="match status" value="1"/>
</dbReference>
<evidence type="ECO:0000313" key="1">
    <source>
        <dbReference type="EnsemblMetazoa" id="PPA01666.1"/>
    </source>
</evidence>
<dbReference type="InterPro" id="IPR052860">
    <property type="entry name" value="NRL-GPCR1"/>
</dbReference>
<dbReference type="EnsemblMetazoa" id="PPA01666.1">
    <property type="protein sequence ID" value="PPA01666.1"/>
    <property type="gene ID" value="WBGene00091220"/>
</dbReference>
<reference evidence="1" key="2">
    <citation type="submission" date="2022-06" db="UniProtKB">
        <authorList>
            <consortium name="EnsemblMetazoa"/>
        </authorList>
    </citation>
    <scope>IDENTIFICATION</scope>
    <source>
        <strain evidence="1">PS312</strain>
    </source>
</reference>
<sequence>MVADTSNYTALLTAQCGLILVALLIFFFTLRVITSFGAIHGNCKFFLSFVAVGQFSVILAHILKVGFWFTVEDYDRFALYQQPFFKAVQPFNEFGYFLVDCNNFLLIIERTIACTRLKSSYEEAGTHWTVVLISEALCIAISAYTAYLIHFQGQVVASAIIALAVEFISVILLIICYLYSKRAYANLEDVGSRYQMREVEHITRALFPACLITVLLRAFVTTMALFANAFASLFPTYIIFMAAYHCIQTINSAQYGLVIILIHESMRLKAKGMLHCLCGRERYAVSARISDLDKQKDGQGAAYFDQLKTIWD</sequence>
<dbReference type="PANTHER" id="PTHR47521">
    <property type="entry name" value="SERPENTINE RECEPTOR, CLASS E (EPSILON)-RELATED"/>
    <property type="match status" value="1"/>
</dbReference>
<evidence type="ECO:0000313" key="2">
    <source>
        <dbReference type="Proteomes" id="UP000005239"/>
    </source>
</evidence>
<keyword evidence="2" id="KW-1185">Reference proteome</keyword>
<dbReference type="Proteomes" id="UP000005239">
    <property type="component" value="Unassembled WGS sequence"/>
</dbReference>
<protein>
    <submittedName>
        <fullName evidence="1">Uncharacterized protein</fullName>
    </submittedName>
</protein>